<evidence type="ECO:0008006" key="3">
    <source>
        <dbReference type="Google" id="ProtNLM"/>
    </source>
</evidence>
<evidence type="ECO:0000313" key="2">
    <source>
        <dbReference type="Proteomes" id="UP000036045"/>
    </source>
</evidence>
<reference evidence="1 2" key="1">
    <citation type="submission" date="2015-05" db="EMBL/GenBank/DDBJ databases">
        <title>Whole genome sequence and identification of bacterial endophytes from Costus igneus.</title>
        <authorList>
            <person name="Lee Y.P."/>
            <person name="Gan H.M."/>
            <person name="Eng W."/>
            <person name="Wheatley M.S."/>
            <person name="Caraballo A."/>
            <person name="Polter S."/>
            <person name="Savka M.A."/>
            <person name="Hudson A.O."/>
        </authorList>
    </citation>
    <scope>NUCLEOTIDE SEQUENCE [LARGE SCALE GENOMIC DNA]</scope>
    <source>
        <strain evidence="1 2">RIT379</strain>
    </source>
</reference>
<dbReference type="RefSeq" id="WP_047942108.1">
    <property type="nucleotide sequence ID" value="NZ_CP053989.1"/>
</dbReference>
<protein>
    <recommendedName>
        <fullName evidence="3">Transcriptional regulator</fullName>
    </recommendedName>
</protein>
<dbReference type="GeneID" id="56351515"/>
<organism evidence="1 2">
    <name type="scientific">Niallia circulans</name>
    <name type="common">Bacillus circulans</name>
    <dbReference type="NCBI Taxonomy" id="1397"/>
    <lineage>
        <taxon>Bacteria</taxon>
        <taxon>Bacillati</taxon>
        <taxon>Bacillota</taxon>
        <taxon>Bacilli</taxon>
        <taxon>Bacillales</taxon>
        <taxon>Bacillaceae</taxon>
        <taxon>Niallia</taxon>
    </lineage>
</organism>
<dbReference type="Gene3D" id="1.10.10.10">
    <property type="entry name" value="Winged helix-like DNA-binding domain superfamily/Winged helix DNA-binding domain"/>
    <property type="match status" value="1"/>
</dbReference>
<gene>
    <name evidence="1" type="ORF">ABW02_11035</name>
</gene>
<dbReference type="AlphaFoldDB" id="A0A0J1IKX2"/>
<dbReference type="InterPro" id="IPR036390">
    <property type="entry name" value="WH_DNA-bd_sf"/>
</dbReference>
<dbReference type="InterPro" id="IPR036388">
    <property type="entry name" value="WH-like_DNA-bd_sf"/>
</dbReference>
<proteinExistence type="predicted"/>
<comment type="caution">
    <text evidence="1">The sequence shown here is derived from an EMBL/GenBank/DDBJ whole genome shotgun (WGS) entry which is preliminary data.</text>
</comment>
<sequence length="431" mass="48692">MKAKAGLLGPKDSVQKIMNIAKEFQPTLEVIPCIYNEPSDSVAIVEQKQQFVDFWICTGYTPYHLTKKFHQQQLFFYPRFNQGAIAIILLNILYKDGKNIEKISIDSFFKQQFIDLYQENHIPLDQLHLLHNVGLSTNDIVEYHTNLFRNRKVDICITSLRSVYDKLVSLNIPVYRVTATKENIKQTISEGFEKWEKLHFRNSQIAVMMIKIGEMMDTAAKDSISYDLHRLNLKIQNSVLDFAESVSGSFITTGIGSFIIFSTRGSIERNGQQGISLLSQIELLTDSKANVGIGYGDTAMIAEKNAILALEHAEAYGTYTGFLVDDIGNITGPLQQNQTIGFNYRVTDEELSNKLKKAGVTISTYNKLISIQKNTGKHAITASDVAEWLKMTPRNARRILTNLKEQGLAKIIGEEVPLTRGRPRKIYQIGT</sequence>
<dbReference type="SUPFAM" id="SSF46785">
    <property type="entry name" value="Winged helix' DNA-binding domain"/>
    <property type="match status" value="1"/>
</dbReference>
<evidence type="ECO:0000313" key="1">
    <source>
        <dbReference type="EMBL" id="KLV26616.1"/>
    </source>
</evidence>
<dbReference type="Proteomes" id="UP000036045">
    <property type="component" value="Unassembled WGS sequence"/>
</dbReference>
<accession>A0A0J1IKX2</accession>
<dbReference type="InterPro" id="IPR043128">
    <property type="entry name" value="Rev_trsase/Diguanyl_cyclase"/>
</dbReference>
<dbReference type="PATRIC" id="fig|1397.4.peg.5524"/>
<keyword evidence="2" id="KW-1185">Reference proteome</keyword>
<name>A0A0J1IKX2_NIACI</name>
<dbReference type="Gene3D" id="3.30.70.270">
    <property type="match status" value="1"/>
</dbReference>
<dbReference type="OrthoDB" id="4986073at2"/>
<dbReference type="EMBL" id="LDPH01000008">
    <property type="protein sequence ID" value="KLV26616.1"/>
    <property type="molecule type" value="Genomic_DNA"/>
</dbReference>